<feature type="region of interest" description="Disordered" evidence="7">
    <location>
        <begin position="748"/>
        <end position="841"/>
    </location>
</feature>
<dbReference type="InterPro" id="IPR013704">
    <property type="entry name" value="UPF0313_N"/>
</dbReference>
<dbReference type="PANTHER" id="PTHR32331:SF0">
    <property type="entry name" value="UPF0313 PROTEIN YGIQ"/>
    <property type="match status" value="1"/>
</dbReference>
<comment type="caution">
    <text evidence="9">The sequence shown here is derived from an EMBL/GenBank/DDBJ whole genome shotgun (WGS) entry which is preliminary data.</text>
</comment>
<dbReference type="Gene3D" id="3.80.30.20">
    <property type="entry name" value="tm_1862 like domain"/>
    <property type="match status" value="1"/>
</dbReference>
<feature type="binding site" evidence="6">
    <location>
        <position position="439"/>
    </location>
    <ligand>
        <name>[4Fe-4S] cluster</name>
        <dbReference type="ChEBI" id="CHEBI:49883"/>
        <note>4Fe-4S-S-AdoMet</note>
    </ligand>
</feature>
<dbReference type="InterPro" id="IPR058240">
    <property type="entry name" value="rSAM_sf"/>
</dbReference>
<keyword evidence="4 6" id="KW-0408">Iron</keyword>
<dbReference type="InterPro" id="IPR007197">
    <property type="entry name" value="rSAM"/>
</dbReference>
<dbReference type="HAMAP" id="MF_01251">
    <property type="entry name" value="UPF0313"/>
    <property type="match status" value="1"/>
</dbReference>
<evidence type="ECO:0000256" key="1">
    <source>
        <dbReference type="ARBA" id="ARBA00022485"/>
    </source>
</evidence>
<dbReference type="InterPro" id="IPR020612">
    <property type="entry name" value="Methylthiotransferase_CS"/>
</dbReference>
<dbReference type="GO" id="GO:0005506">
    <property type="term" value="F:iron ion binding"/>
    <property type="evidence" value="ECO:0007669"/>
    <property type="project" value="UniProtKB-UniRule"/>
</dbReference>
<dbReference type="PANTHER" id="PTHR32331">
    <property type="entry name" value="UPF0313 PROTEIN YGIQ"/>
    <property type="match status" value="1"/>
</dbReference>
<dbReference type="SMART" id="SM00729">
    <property type="entry name" value="Elp3"/>
    <property type="match status" value="1"/>
</dbReference>
<dbReference type="NCBIfam" id="TIGR03904">
    <property type="entry name" value="SAM_YgiQ"/>
    <property type="match status" value="1"/>
</dbReference>
<evidence type="ECO:0000256" key="3">
    <source>
        <dbReference type="ARBA" id="ARBA00022723"/>
    </source>
</evidence>
<dbReference type="EMBL" id="AWOR01000026">
    <property type="protein sequence ID" value="KGH31155.1"/>
    <property type="molecule type" value="Genomic_DNA"/>
</dbReference>
<feature type="binding site" evidence="6">
    <location>
        <position position="443"/>
    </location>
    <ligand>
        <name>[4Fe-4S] cluster</name>
        <dbReference type="ChEBI" id="CHEBI:49883"/>
        <note>4Fe-4S-S-AdoMet</note>
    </ligand>
</feature>
<proteinExistence type="inferred from homology"/>
<dbReference type="RefSeq" id="WP_034366826.1">
    <property type="nucleotide sequence ID" value="NZ_AWOR01000026.1"/>
</dbReference>
<dbReference type="Proteomes" id="UP000029553">
    <property type="component" value="Unassembled WGS sequence"/>
</dbReference>
<organism evidence="9 10">
    <name type="scientific">Comamonas testosteroni</name>
    <name type="common">Pseudomonas testosteroni</name>
    <dbReference type="NCBI Taxonomy" id="285"/>
    <lineage>
        <taxon>Bacteria</taxon>
        <taxon>Pseudomonadati</taxon>
        <taxon>Pseudomonadota</taxon>
        <taxon>Betaproteobacteria</taxon>
        <taxon>Burkholderiales</taxon>
        <taxon>Comamonadaceae</taxon>
        <taxon>Comamonas</taxon>
    </lineage>
</organism>
<dbReference type="Pfam" id="PF08497">
    <property type="entry name" value="Radical_SAM_N"/>
    <property type="match status" value="1"/>
</dbReference>
<feature type="domain" description="Radical SAM core" evidence="8">
    <location>
        <begin position="425"/>
        <end position="706"/>
    </location>
</feature>
<dbReference type="InterPro" id="IPR023404">
    <property type="entry name" value="rSAM_horseshoe"/>
</dbReference>
<evidence type="ECO:0000256" key="7">
    <source>
        <dbReference type="SAM" id="MobiDB-lite"/>
    </source>
</evidence>
<dbReference type="GO" id="GO:0051539">
    <property type="term" value="F:4 iron, 4 sulfur cluster binding"/>
    <property type="evidence" value="ECO:0007669"/>
    <property type="project" value="UniProtKB-KW"/>
</dbReference>
<keyword evidence="2 6" id="KW-0949">S-adenosyl-L-methionine</keyword>
<dbReference type="PROSITE" id="PS51918">
    <property type="entry name" value="RADICAL_SAM"/>
    <property type="match status" value="1"/>
</dbReference>
<comment type="similarity">
    <text evidence="6">Belongs to the UPF0313 family.</text>
</comment>
<dbReference type="InterPro" id="IPR006638">
    <property type="entry name" value="Elp3/MiaA/NifB-like_rSAM"/>
</dbReference>
<dbReference type="SUPFAM" id="SSF102114">
    <property type="entry name" value="Radical SAM enzymes"/>
    <property type="match status" value="1"/>
</dbReference>
<dbReference type="Pfam" id="PF11842">
    <property type="entry name" value="DUF3362"/>
    <property type="match status" value="1"/>
</dbReference>
<dbReference type="InterPro" id="IPR024560">
    <property type="entry name" value="UPF0313_C"/>
</dbReference>
<accession>A0A096H151</accession>
<dbReference type="GO" id="GO:0003824">
    <property type="term" value="F:catalytic activity"/>
    <property type="evidence" value="ECO:0007669"/>
    <property type="project" value="InterPro"/>
</dbReference>
<sequence>MNAPVDVSFFHRDAKPLTSYKPYWAKRFGPAPFLPMSRAEMDQLGWDSCDIILVTGDAYVDHPSFGMAVIGRVLEAQGFRVGIIAQPDWTSAEAFKALGKPNLFWGVTAGNMDSMINRYTADRKIRSDDAYTPGDVAGKRPDRAAIVYSQRCREAYKDVPIVLGGIEGSLRRIAHYDYWSDKVRRSIVVDSKCDILLYGNAERALVEVAHRIAAREPVEQITDVRGTSFFRRASEEGWFEVDSTTVDEPGEVEPHINPYMTTSEQAEAQGQSCSKEDAAKSGADSTAAACGSGANDAKSVASVQPIAAQPIQFVPNLSLRSKSRLPARERTVLRLPSYEEVKSDPILYAHANRVLHLETNPGNARALVQAHGEGTTARDVWMNPPPIPLTTAEMDWVFGLPYARSPHPAYADESGSHEGATKIPAWEMIRTSVNIMRGCFGGCTFCSITEHEGRIIQSRSEDSIIQELEEIRDKVKGFTGTISDLGGPTANMYRLGCKSPQIEAACRKPSCVFPGICQNLHTDHGPLIKIYRRARKLPGIKKILIGSGLRYDLAVKSPEYVKELVQHHVGGYLKIAPEHTEQGPLTKMMKPGIGSYDKFKQLFEKFSEEAGKKQFLIPYFIAAHPGTSDEDMMNLAIWLKKNGFRADQVQTFYPSPMATATAMYHSGRNTLTKVRRQMRDEAEERVDIVRGEKRRRLHKAFLRYHDPNNWPLLREALKTMGRADLIGNGKQHLIPTFQPLVDGSYQSARKKNSTSSTAGGGIGYTTNKDGKAVAVRRRSEEASLEPKGDVRFRSSQPQPGKLLTQHTGLPPRAGVTGKAKPGFKTAARPAKPAGQGSRKSR</sequence>
<name>A0A096H151_COMTE</name>
<feature type="compositionally biased region" description="Basic and acidic residues" evidence="7">
    <location>
        <begin position="777"/>
        <end position="792"/>
    </location>
</feature>
<dbReference type="SFLD" id="SFLDG01069">
    <property type="entry name" value="UPF0313"/>
    <property type="match status" value="1"/>
</dbReference>
<evidence type="ECO:0000256" key="2">
    <source>
        <dbReference type="ARBA" id="ARBA00022691"/>
    </source>
</evidence>
<reference evidence="9 10" key="1">
    <citation type="submission" date="2013-09" db="EMBL/GenBank/DDBJ databases">
        <title>High correlation between genotypes and phenotypes of environmental bacteria Comamonas testosteroni strains.</title>
        <authorList>
            <person name="Liu L."/>
            <person name="Zhu W."/>
            <person name="Xia X."/>
            <person name="Xu B."/>
            <person name="Luo M."/>
            <person name="Wang G."/>
        </authorList>
    </citation>
    <scope>NUCLEOTIDE SEQUENCE [LARGE SCALE GENOMIC DNA]</scope>
    <source>
        <strain evidence="9 10">JL40</strain>
    </source>
</reference>
<protein>
    <submittedName>
        <fullName evidence="9">Radical SAM protein</fullName>
    </submittedName>
</protein>
<evidence type="ECO:0000313" key="10">
    <source>
        <dbReference type="Proteomes" id="UP000029553"/>
    </source>
</evidence>
<dbReference type="Pfam" id="PF04055">
    <property type="entry name" value="Radical_SAM"/>
    <property type="match status" value="1"/>
</dbReference>
<keyword evidence="3 6" id="KW-0479">Metal-binding</keyword>
<keyword evidence="1 6" id="KW-0004">4Fe-4S</keyword>
<comment type="cofactor">
    <cofactor evidence="6">
        <name>[4Fe-4S] cluster</name>
        <dbReference type="ChEBI" id="CHEBI:49883"/>
    </cofactor>
    <text evidence="6">Binds 1 [4Fe-4S] cluster. The cluster is coordinated with 3 cysteines and an exchangeable S-adenosyl-L-methionine.</text>
</comment>
<dbReference type="AlphaFoldDB" id="A0A096H151"/>
<keyword evidence="5 6" id="KW-0411">Iron-sulfur</keyword>
<evidence type="ECO:0000256" key="4">
    <source>
        <dbReference type="ARBA" id="ARBA00023004"/>
    </source>
</evidence>
<evidence type="ECO:0000313" key="9">
    <source>
        <dbReference type="EMBL" id="KGH31155.1"/>
    </source>
</evidence>
<evidence type="ECO:0000259" key="8">
    <source>
        <dbReference type="PROSITE" id="PS51918"/>
    </source>
</evidence>
<dbReference type="PROSITE" id="PS01278">
    <property type="entry name" value="MTTASE_RADICAL"/>
    <property type="match status" value="1"/>
</dbReference>
<dbReference type="SFLD" id="SFLDS00029">
    <property type="entry name" value="Radical_SAM"/>
    <property type="match status" value="1"/>
</dbReference>
<evidence type="ECO:0000256" key="6">
    <source>
        <dbReference type="HAMAP-Rule" id="MF_01251"/>
    </source>
</evidence>
<feature type="binding site" evidence="6">
    <location>
        <position position="446"/>
    </location>
    <ligand>
        <name>[4Fe-4S] cluster</name>
        <dbReference type="ChEBI" id="CHEBI:49883"/>
        <note>4Fe-4S-S-AdoMet</note>
    </ligand>
</feature>
<dbReference type="InterPro" id="IPR022946">
    <property type="entry name" value="UPF0313"/>
</dbReference>
<evidence type="ECO:0000256" key="5">
    <source>
        <dbReference type="ARBA" id="ARBA00023014"/>
    </source>
</evidence>
<gene>
    <name evidence="9" type="ORF">P353_06445</name>
</gene>